<dbReference type="AlphaFoldDB" id="A0A1Q9AKZ2"/>
<feature type="compositionally biased region" description="Low complexity" evidence="1">
    <location>
        <begin position="98"/>
        <end position="107"/>
    </location>
</feature>
<evidence type="ECO:0000313" key="3">
    <source>
        <dbReference type="EMBL" id="OLP55999.1"/>
    </source>
</evidence>
<evidence type="ECO:0000256" key="2">
    <source>
        <dbReference type="SAM" id="SignalP"/>
    </source>
</evidence>
<name>A0A1Q9AKZ2_9HYPH</name>
<evidence type="ECO:0000313" key="4">
    <source>
        <dbReference type="Proteomes" id="UP000186143"/>
    </source>
</evidence>
<keyword evidence="2" id="KW-0732">Signal</keyword>
<proteinExistence type="predicted"/>
<protein>
    <submittedName>
        <fullName evidence="3">Uncharacterized protein</fullName>
    </submittedName>
</protein>
<dbReference type="STRING" id="1672749.BJF92_02290"/>
<dbReference type="OrthoDB" id="9809589at2"/>
<dbReference type="Proteomes" id="UP000186143">
    <property type="component" value="Unassembled WGS sequence"/>
</dbReference>
<accession>A0A1Q9AKZ2</accession>
<gene>
    <name evidence="3" type="ORF">BJF92_02290</name>
</gene>
<evidence type="ECO:0000256" key="1">
    <source>
        <dbReference type="SAM" id="MobiDB-lite"/>
    </source>
</evidence>
<dbReference type="EMBL" id="MKIO01000025">
    <property type="protein sequence ID" value="OLP55999.1"/>
    <property type="molecule type" value="Genomic_DNA"/>
</dbReference>
<feature type="chain" id="PRO_5012503128" evidence="2">
    <location>
        <begin position="34"/>
        <end position="263"/>
    </location>
</feature>
<organism evidence="3 4">
    <name type="scientific">Xaviernesmea rhizosphaerae</name>
    <dbReference type="NCBI Taxonomy" id="1672749"/>
    <lineage>
        <taxon>Bacteria</taxon>
        <taxon>Pseudomonadati</taxon>
        <taxon>Pseudomonadota</taxon>
        <taxon>Alphaproteobacteria</taxon>
        <taxon>Hyphomicrobiales</taxon>
        <taxon>Rhizobiaceae</taxon>
        <taxon>Rhizobium/Agrobacterium group</taxon>
        <taxon>Xaviernesmea</taxon>
    </lineage>
</organism>
<feature type="region of interest" description="Disordered" evidence="1">
    <location>
        <begin position="34"/>
        <end position="108"/>
    </location>
</feature>
<sequence>MSESQTAGRRRGGLALLVAGLALAASLPGPALALSDLQTIPGDPPQDAQAAQPGSPAEPTDPKAPAPKAPETSPAPKNAKDGARDAIPLPDPLVNKPAAPNAAAGEAQKPVEVLTDVSKIPAPVARMRQLLVEAAASGDVERMRPLIGKGPTQTIIGDGEEEDPVEALKGFSGDNDGIEILAIMLDLMSTGFVRMDAGTPNEVYVWPYFVAKPLESLTPPEKVDLMRLVTAGDVMSMQEFGSYNFYRIGITPDGHWKFLTGGD</sequence>
<reference evidence="3 4" key="1">
    <citation type="submission" date="2016-09" db="EMBL/GenBank/DDBJ databases">
        <title>Rhizobium sp. nov., a novel species isolated from the rice rhizosphere.</title>
        <authorList>
            <person name="Zhao J."/>
            <person name="Zhang X."/>
        </authorList>
    </citation>
    <scope>NUCLEOTIDE SEQUENCE [LARGE SCALE GENOMIC DNA]</scope>
    <source>
        <strain evidence="3 4">MH17</strain>
    </source>
</reference>
<feature type="signal peptide" evidence="2">
    <location>
        <begin position="1"/>
        <end position="33"/>
    </location>
</feature>
<comment type="caution">
    <text evidence="3">The sequence shown here is derived from an EMBL/GenBank/DDBJ whole genome shotgun (WGS) entry which is preliminary data.</text>
</comment>